<accession>A0ABT3G4L8</accession>
<feature type="region of interest" description="Disordered" evidence="1">
    <location>
        <begin position="35"/>
        <end position="61"/>
    </location>
</feature>
<organism evidence="3 4">
    <name type="scientific">Luteolibacter rhizosphaerae</name>
    <dbReference type="NCBI Taxonomy" id="2989719"/>
    <lineage>
        <taxon>Bacteria</taxon>
        <taxon>Pseudomonadati</taxon>
        <taxon>Verrucomicrobiota</taxon>
        <taxon>Verrucomicrobiia</taxon>
        <taxon>Verrucomicrobiales</taxon>
        <taxon>Verrucomicrobiaceae</taxon>
        <taxon>Luteolibacter</taxon>
    </lineage>
</organism>
<keyword evidence="4" id="KW-1185">Reference proteome</keyword>
<protein>
    <recommendedName>
        <fullName evidence="5">Lipoprotein</fullName>
    </recommendedName>
</protein>
<feature type="chain" id="PRO_5047294127" description="Lipoprotein" evidence="2">
    <location>
        <begin position="19"/>
        <end position="61"/>
    </location>
</feature>
<evidence type="ECO:0000313" key="4">
    <source>
        <dbReference type="Proteomes" id="UP001165653"/>
    </source>
</evidence>
<dbReference type="RefSeq" id="WP_264514321.1">
    <property type="nucleotide sequence ID" value="NZ_JAPDDR010000007.1"/>
</dbReference>
<gene>
    <name evidence="3" type="ORF">OJ996_14460</name>
</gene>
<comment type="caution">
    <text evidence="3">The sequence shown here is derived from an EMBL/GenBank/DDBJ whole genome shotgun (WGS) entry which is preliminary data.</text>
</comment>
<evidence type="ECO:0000256" key="2">
    <source>
        <dbReference type="SAM" id="SignalP"/>
    </source>
</evidence>
<proteinExistence type="predicted"/>
<dbReference type="EMBL" id="JAPDDR010000007">
    <property type="protein sequence ID" value="MCW1914786.1"/>
    <property type="molecule type" value="Genomic_DNA"/>
</dbReference>
<feature type="signal peptide" evidence="2">
    <location>
        <begin position="1"/>
        <end position="18"/>
    </location>
</feature>
<sequence length="61" mass="6908">MKSICKLLVIAGLPVLFASCGPDTEYHTVRVYEYSKPTPSKPKPKPVKSDDPRDFVPKERF</sequence>
<reference evidence="3" key="1">
    <citation type="submission" date="2022-10" db="EMBL/GenBank/DDBJ databases">
        <title>Luteolibacter sp. GHJ8, whole genome shotgun sequencing project.</title>
        <authorList>
            <person name="Zhao G."/>
            <person name="Shen L."/>
        </authorList>
    </citation>
    <scope>NUCLEOTIDE SEQUENCE</scope>
    <source>
        <strain evidence="3">GHJ8</strain>
    </source>
</reference>
<evidence type="ECO:0000313" key="3">
    <source>
        <dbReference type="EMBL" id="MCW1914786.1"/>
    </source>
</evidence>
<feature type="compositionally biased region" description="Basic and acidic residues" evidence="1">
    <location>
        <begin position="47"/>
        <end position="61"/>
    </location>
</feature>
<dbReference type="Proteomes" id="UP001165653">
    <property type="component" value="Unassembled WGS sequence"/>
</dbReference>
<keyword evidence="2" id="KW-0732">Signal</keyword>
<dbReference type="PROSITE" id="PS51257">
    <property type="entry name" value="PROKAR_LIPOPROTEIN"/>
    <property type="match status" value="1"/>
</dbReference>
<name>A0ABT3G4L8_9BACT</name>
<evidence type="ECO:0008006" key="5">
    <source>
        <dbReference type="Google" id="ProtNLM"/>
    </source>
</evidence>
<evidence type="ECO:0000256" key="1">
    <source>
        <dbReference type="SAM" id="MobiDB-lite"/>
    </source>
</evidence>